<dbReference type="GO" id="GO:0005524">
    <property type="term" value="F:ATP binding"/>
    <property type="evidence" value="ECO:0007669"/>
    <property type="project" value="UniProtKB-UniRule"/>
</dbReference>
<dbReference type="GO" id="GO:0000725">
    <property type="term" value="P:recombinational repair"/>
    <property type="evidence" value="ECO:0007669"/>
    <property type="project" value="TreeGrafter"/>
</dbReference>
<dbReference type="Gene3D" id="1.10.486.10">
    <property type="entry name" value="PCRA, domain 4"/>
    <property type="match status" value="1"/>
</dbReference>
<evidence type="ECO:0000313" key="13">
    <source>
        <dbReference type="EMBL" id="MRD48110.1"/>
    </source>
</evidence>
<dbReference type="AlphaFoldDB" id="A0A844AUD2"/>
<dbReference type="Pfam" id="PF00580">
    <property type="entry name" value="UvrD-helicase"/>
    <property type="match status" value="1"/>
</dbReference>
<keyword evidence="14" id="KW-1185">Reference proteome</keyword>
<proteinExistence type="predicted"/>
<keyword evidence="5" id="KW-0413">Isomerase</keyword>
<dbReference type="GO" id="GO:0043138">
    <property type="term" value="F:3'-5' DNA helicase activity"/>
    <property type="evidence" value="ECO:0007669"/>
    <property type="project" value="UniProtKB-EC"/>
</dbReference>
<keyword evidence="3 10" id="KW-0347">Helicase</keyword>
<evidence type="ECO:0000256" key="6">
    <source>
        <dbReference type="ARBA" id="ARBA00034617"/>
    </source>
</evidence>
<dbReference type="Pfam" id="PF13361">
    <property type="entry name" value="UvrD_C"/>
    <property type="match status" value="2"/>
</dbReference>
<organism evidence="13 14">
    <name type="scientific">Caenimonas koreensis DSM 17982</name>
    <dbReference type="NCBI Taxonomy" id="1121255"/>
    <lineage>
        <taxon>Bacteria</taxon>
        <taxon>Pseudomonadati</taxon>
        <taxon>Pseudomonadota</taxon>
        <taxon>Betaproteobacteria</taxon>
        <taxon>Burkholderiales</taxon>
        <taxon>Comamonadaceae</taxon>
        <taxon>Caenimonas</taxon>
    </lineage>
</organism>
<dbReference type="InterPro" id="IPR038726">
    <property type="entry name" value="PDDEXK_AddAB-type"/>
</dbReference>
<accession>A0A844AUD2</accession>
<dbReference type="InterPro" id="IPR027417">
    <property type="entry name" value="P-loop_NTPase"/>
</dbReference>
<gene>
    <name evidence="13" type="ORF">GHT07_12540</name>
</gene>
<feature type="domain" description="UvrD-like helicase ATP-binding" evidence="11">
    <location>
        <begin position="12"/>
        <end position="471"/>
    </location>
</feature>
<dbReference type="GO" id="GO:0005829">
    <property type="term" value="C:cytosol"/>
    <property type="evidence" value="ECO:0007669"/>
    <property type="project" value="TreeGrafter"/>
</dbReference>
<dbReference type="Pfam" id="PF12705">
    <property type="entry name" value="PDDEXK_1"/>
    <property type="match status" value="1"/>
</dbReference>
<evidence type="ECO:0000313" key="14">
    <source>
        <dbReference type="Proteomes" id="UP000487350"/>
    </source>
</evidence>
<evidence type="ECO:0000256" key="9">
    <source>
        <dbReference type="ARBA" id="ARBA00048988"/>
    </source>
</evidence>
<dbReference type="OrthoDB" id="5905204at2"/>
<dbReference type="Proteomes" id="UP000487350">
    <property type="component" value="Unassembled WGS sequence"/>
</dbReference>
<dbReference type="InterPro" id="IPR014016">
    <property type="entry name" value="UvrD-like_ATP-bd"/>
</dbReference>
<comment type="catalytic activity">
    <reaction evidence="6">
        <text>Couples ATP hydrolysis with the unwinding of duplex DNA by translocating in the 3'-5' direction.</text>
        <dbReference type="EC" id="5.6.2.4"/>
    </reaction>
</comment>
<dbReference type="PANTHER" id="PTHR11070:SF2">
    <property type="entry name" value="ATP-DEPENDENT DNA HELICASE SRS2"/>
    <property type="match status" value="1"/>
</dbReference>
<reference evidence="13 14" key="1">
    <citation type="submission" date="2019-11" db="EMBL/GenBank/DDBJ databases">
        <title>Caenimonas koreensis gen. nov., sp. nov., isolated from activated sludge.</title>
        <authorList>
            <person name="Seung H.R."/>
        </authorList>
    </citation>
    <scope>NUCLEOTIDE SEQUENCE [LARGE SCALE GENOMIC DNA]</scope>
    <source>
        <strain evidence="13 14">EMB320</strain>
    </source>
</reference>
<dbReference type="EC" id="5.6.2.4" evidence="7"/>
<evidence type="ECO:0000256" key="8">
    <source>
        <dbReference type="ARBA" id="ARBA00034923"/>
    </source>
</evidence>
<dbReference type="SUPFAM" id="SSF52540">
    <property type="entry name" value="P-loop containing nucleoside triphosphate hydrolases"/>
    <property type="match status" value="1"/>
</dbReference>
<evidence type="ECO:0000256" key="7">
    <source>
        <dbReference type="ARBA" id="ARBA00034808"/>
    </source>
</evidence>
<comment type="caution">
    <text evidence="13">The sequence shown here is derived from an EMBL/GenBank/DDBJ whole genome shotgun (WGS) entry which is preliminary data.</text>
</comment>
<feature type="domain" description="UvrD-like helicase C-terminal" evidence="12">
    <location>
        <begin position="521"/>
        <end position="788"/>
    </location>
</feature>
<keyword evidence="2 10" id="KW-0378">Hydrolase</keyword>
<protein>
    <recommendedName>
        <fullName evidence="7">DNA 3'-5' helicase</fullName>
        <ecNumber evidence="7">5.6.2.4</ecNumber>
    </recommendedName>
    <alternativeName>
        <fullName evidence="8">DNA 3'-5' helicase II</fullName>
    </alternativeName>
</protein>
<dbReference type="InterPro" id="IPR000212">
    <property type="entry name" value="DNA_helicase_UvrD/REP"/>
</dbReference>
<dbReference type="GO" id="GO:0033202">
    <property type="term" value="C:DNA helicase complex"/>
    <property type="evidence" value="ECO:0007669"/>
    <property type="project" value="TreeGrafter"/>
</dbReference>
<keyword evidence="4 10" id="KW-0067">ATP-binding</keyword>
<dbReference type="RefSeq" id="WP_153585435.1">
    <property type="nucleotide sequence ID" value="NZ_WJBU01000011.1"/>
</dbReference>
<evidence type="ECO:0000259" key="11">
    <source>
        <dbReference type="PROSITE" id="PS51198"/>
    </source>
</evidence>
<dbReference type="PANTHER" id="PTHR11070">
    <property type="entry name" value="UVRD / RECB / PCRA DNA HELICASE FAMILY MEMBER"/>
    <property type="match status" value="1"/>
</dbReference>
<name>A0A844AUD2_9BURK</name>
<evidence type="ECO:0000256" key="10">
    <source>
        <dbReference type="PROSITE-ProRule" id="PRU00560"/>
    </source>
</evidence>
<keyword evidence="1 10" id="KW-0547">Nucleotide-binding</keyword>
<evidence type="ECO:0000256" key="2">
    <source>
        <dbReference type="ARBA" id="ARBA00022801"/>
    </source>
</evidence>
<dbReference type="Gene3D" id="3.40.50.300">
    <property type="entry name" value="P-loop containing nucleotide triphosphate hydrolases"/>
    <property type="match status" value="3"/>
</dbReference>
<evidence type="ECO:0000256" key="5">
    <source>
        <dbReference type="ARBA" id="ARBA00023235"/>
    </source>
</evidence>
<evidence type="ECO:0000256" key="4">
    <source>
        <dbReference type="ARBA" id="ARBA00022840"/>
    </source>
</evidence>
<comment type="catalytic activity">
    <reaction evidence="9">
        <text>ATP + H2O = ADP + phosphate + H(+)</text>
        <dbReference type="Rhea" id="RHEA:13065"/>
        <dbReference type="ChEBI" id="CHEBI:15377"/>
        <dbReference type="ChEBI" id="CHEBI:15378"/>
        <dbReference type="ChEBI" id="CHEBI:30616"/>
        <dbReference type="ChEBI" id="CHEBI:43474"/>
        <dbReference type="ChEBI" id="CHEBI:456216"/>
        <dbReference type="EC" id="5.6.2.4"/>
    </reaction>
</comment>
<sequence>MSGPGYEHNDRVVDAATFYAIACDPRRSVVVEACAGAGKTWMLVSRILRALLAGAQPQEILAITFTKKAAGEMRQRLQEWLSTFAKAPPEVLKRELQYRGIAHPSDEEVSALRGLYARLLGAGRPVRILTFHAWFASLLRNAPLAVMEHLNLPANYQLLEDDAEAVELVWRRFHAALVAQPEARRDFEASVAAHGRSNTRKALQSALAKRVEFAFADDFGSVEKSVKPFDEQFPEFSGLAVPGEAVATPGASRQLLADAARALGRAKAPTHSAKGVELEQAIAKGDLDAVMASLLTQKGDARKLSDKLEGLEHIRAAQDLVLRLQEASHQHDAWLHQQRMARLTRVLVAQFSMLKREHGWIDMNDVEQAAQELLASSVLSGWVQEKLDARIRHLLIDEFQDTNPLQWQALHSWLASYGGAGEAPGIFIVGDPKQSIYRFRRAEPQVFLAAQQFIQDIGGDKLSCDHTRRNSQAVMSLVNTVMGQAQDEGQYERFRPHTTESVEQGEVCFLPQILRDALDVDAEGDAATHIDEHTGLPAWRDSLTVPRDLPEEKLIELECRQAANWIAQEIARGVKPRDIMVLARRRTRLAAMEEALRALRIPAQQPEKTDLREPPEVQDIVALFDALVSTSHDLSLARALKSPVFGVSDDALVALAVATRALREEGRAASWYELLQREKELHPGLRAAGEQLAQWKALVELLPPHDALEEIYRRGDVIAKFVAASPASMRDAVVSHLQALPGAALEIDGGRYATPYAFVRALKAGNIEAPPLAEAQAVRLLTVHGAKGLEASIVLMLDTDGAPPKAETMGVVVEWPGDAPAPWRFAFLASETKPPACSAEALEVERMARQREELNALYVAMTRAKSRLVISSVEPHRAAEASWWQRLQPHCNPLPAAPSADISAANAGAAQQVAVHALPALTAAAPPPRKREDPDSESSRFGQVLHRLLELSNGSPQFSDTQVRRVAREFALEEPKARVAADKARVILSGEGAWAWDETIINWQANEVPMTLEGKAIRLDRLVRRADSGEWWVLDFKSHSRPEDDNTLIEQMRSYRRAVQTAHPDAPVRAAFLTGQGRLVRVD</sequence>
<dbReference type="PROSITE" id="PS51198">
    <property type="entry name" value="UVRD_HELICASE_ATP_BIND"/>
    <property type="match status" value="1"/>
</dbReference>
<dbReference type="PROSITE" id="PS51217">
    <property type="entry name" value="UVRD_HELICASE_CTER"/>
    <property type="match status" value="1"/>
</dbReference>
<feature type="binding site" evidence="10">
    <location>
        <begin position="33"/>
        <end position="40"/>
    </location>
    <ligand>
        <name>ATP</name>
        <dbReference type="ChEBI" id="CHEBI:30616"/>
    </ligand>
</feature>
<dbReference type="GO" id="GO:0016787">
    <property type="term" value="F:hydrolase activity"/>
    <property type="evidence" value="ECO:0007669"/>
    <property type="project" value="UniProtKB-UniRule"/>
</dbReference>
<evidence type="ECO:0000259" key="12">
    <source>
        <dbReference type="PROSITE" id="PS51217"/>
    </source>
</evidence>
<evidence type="ECO:0000256" key="1">
    <source>
        <dbReference type="ARBA" id="ARBA00022741"/>
    </source>
</evidence>
<evidence type="ECO:0000256" key="3">
    <source>
        <dbReference type="ARBA" id="ARBA00022806"/>
    </source>
</evidence>
<dbReference type="GO" id="GO:0003677">
    <property type="term" value="F:DNA binding"/>
    <property type="evidence" value="ECO:0007669"/>
    <property type="project" value="InterPro"/>
</dbReference>
<dbReference type="EMBL" id="WJBU01000011">
    <property type="protein sequence ID" value="MRD48110.1"/>
    <property type="molecule type" value="Genomic_DNA"/>
</dbReference>
<dbReference type="InterPro" id="IPR014017">
    <property type="entry name" value="DNA_helicase_UvrD-like_C"/>
</dbReference>